<proteinExistence type="predicted"/>
<name>A0A445A8H4_ARAHY</name>
<sequence length="63" mass="6981">MRKPIVDLKLGNAIEASGTSLRLQGAFPTSWVTLACDHASMLRVLLFPLVSTWQLLASIELHY</sequence>
<dbReference type="Proteomes" id="UP000289738">
    <property type="component" value="Chromosome B03"/>
</dbReference>
<accession>A0A445A8H4</accession>
<protein>
    <submittedName>
        <fullName evidence="1">Uncharacterized protein</fullName>
    </submittedName>
</protein>
<dbReference type="EMBL" id="SDMP01000013">
    <property type="protein sequence ID" value="RYR22709.1"/>
    <property type="molecule type" value="Genomic_DNA"/>
</dbReference>
<evidence type="ECO:0000313" key="1">
    <source>
        <dbReference type="EMBL" id="RYR22709.1"/>
    </source>
</evidence>
<organism evidence="1 2">
    <name type="scientific">Arachis hypogaea</name>
    <name type="common">Peanut</name>
    <dbReference type="NCBI Taxonomy" id="3818"/>
    <lineage>
        <taxon>Eukaryota</taxon>
        <taxon>Viridiplantae</taxon>
        <taxon>Streptophyta</taxon>
        <taxon>Embryophyta</taxon>
        <taxon>Tracheophyta</taxon>
        <taxon>Spermatophyta</taxon>
        <taxon>Magnoliopsida</taxon>
        <taxon>eudicotyledons</taxon>
        <taxon>Gunneridae</taxon>
        <taxon>Pentapetalae</taxon>
        <taxon>rosids</taxon>
        <taxon>fabids</taxon>
        <taxon>Fabales</taxon>
        <taxon>Fabaceae</taxon>
        <taxon>Papilionoideae</taxon>
        <taxon>50 kb inversion clade</taxon>
        <taxon>dalbergioids sensu lato</taxon>
        <taxon>Dalbergieae</taxon>
        <taxon>Pterocarpus clade</taxon>
        <taxon>Arachis</taxon>
    </lineage>
</organism>
<gene>
    <name evidence="1" type="ORF">Ahy_B03g068017</name>
</gene>
<evidence type="ECO:0000313" key="2">
    <source>
        <dbReference type="Proteomes" id="UP000289738"/>
    </source>
</evidence>
<reference evidence="1 2" key="1">
    <citation type="submission" date="2019-01" db="EMBL/GenBank/DDBJ databases">
        <title>Sequencing of cultivated peanut Arachis hypogaea provides insights into genome evolution and oil improvement.</title>
        <authorList>
            <person name="Chen X."/>
        </authorList>
    </citation>
    <scope>NUCLEOTIDE SEQUENCE [LARGE SCALE GENOMIC DNA]</scope>
    <source>
        <strain evidence="2">cv. Fuhuasheng</strain>
        <tissue evidence="1">Leaves</tissue>
    </source>
</reference>
<dbReference type="AlphaFoldDB" id="A0A445A8H4"/>
<comment type="caution">
    <text evidence="1">The sequence shown here is derived from an EMBL/GenBank/DDBJ whole genome shotgun (WGS) entry which is preliminary data.</text>
</comment>
<keyword evidence="2" id="KW-1185">Reference proteome</keyword>